<gene>
    <name evidence="10" type="ORF">EG850_12895</name>
</gene>
<sequence length="125" mass="14092">MTLIPDSLQYVLLMAACLLITLPLEFVLGARVYRKPLRLLQAILITVIVFAVWDIIAIHFGMWTYSDRFTSGITLPFGLPLEELLFFIAIPLCGILTFEAVGKVFAFFISRSRRSKKATQEGDHA</sequence>
<evidence type="ECO:0000259" key="9">
    <source>
        <dbReference type="Pfam" id="PF18916"/>
    </source>
</evidence>
<evidence type="ECO:0000256" key="5">
    <source>
        <dbReference type="ARBA" id="ARBA00022989"/>
    </source>
</evidence>
<comment type="subcellular location">
    <subcellularLocation>
        <location evidence="1">Membrane</location>
        <topology evidence="1">Multi-pass membrane protein</topology>
    </subcellularLocation>
</comment>
<dbReference type="EMBL" id="RQVS01000026">
    <property type="protein sequence ID" value="RRJ85573.1"/>
    <property type="molecule type" value="Genomic_DNA"/>
</dbReference>
<dbReference type="Pfam" id="PF18916">
    <property type="entry name" value="Lycopene_cyc"/>
    <property type="match status" value="1"/>
</dbReference>
<feature type="transmembrane region" description="Helical" evidence="8">
    <location>
        <begin position="12"/>
        <end position="30"/>
    </location>
</feature>
<evidence type="ECO:0000256" key="1">
    <source>
        <dbReference type="ARBA" id="ARBA00004141"/>
    </source>
</evidence>
<dbReference type="Proteomes" id="UP000274391">
    <property type="component" value="Unassembled WGS sequence"/>
</dbReference>
<protein>
    <submittedName>
        <fullName evidence="10">Lycopene cyclase domain-containing protein</fullName>
    </submittedName>
</protein>
<dbReference type="OrthoDB" id="5195186at2"/>
<keyword evidence="3 8" id="KW-0812">Transmembrane</keyword>
<dbReference type="GO" id="GO:0016117">
    <property type="term" value="P:carotenoid biosynthetic process"/>
    <property type="evidence" value="ECO:0007669"/>
    <property type="project" value="UniProtKB-KW"/>
</dbReference>
<evidence type="ECO:0000313" key="11">
    <source>
        <dbReference type="Proteomes" id="UP000274391"/>
    </source>
</evidence>
<reference evidence="10 11" key="1">
    <citation type="submission" date="2018-11" db="EMBL/GenBank/DDBJ databases">
        <title>YIM 102482-1 draft genome.</title>
        <authorList>
            <person name="Li G."/>
            <person name="Jiang Y."/>
        </authorList>
    </citation>
    <scope>NUCLEOTIDE SEQUENCE [LARGE SCALE GENOMIC DNA]</scope>
    <source>
        <strain evidence="10 11">YIM 102482-1</strain>
    </source>
</reference>
<evidence type="ECO:0000256" key="8">
    <source>
        <dbReference type="SAM" id="Phobius"/>
    </source>
</evidence>
<evidence type="ECO:0000256" key="6">
    <source>
        <dbReference type="ARBA" id="ARBA00023136"/>
    </source>
</evidence>
<keyword evidence="11" id="KW-1185">Reference proteome</keyword>
<dbReference type="AlphaFoldDB" id="A0A3P3VY22"/>
<dbReference type="RefSeq" id="WP_124974132.1">
    <property type="nucleotide sequence ID" value="NZ_RQVS01000026.1"/>
</dbReference>
<dbReference type="GO" id="GO:0016020">
    <property type="term" value="C:membrane"/>
    <property type="evidence" value="ECO:0007669"/>
    <property type="project" value="UniProtKB-SubCell"/>
</dbReference>
<keyword evidence="6 8" id="KW-0472">Membrane</keyword>
<dbReference type="NCBIfam" id="TIGR03462">
    <property type="entry name" value="CarR_dom_SF"/>
    <property type="match status" value="1"/>
</dbReference>
<name>A0A3P3VY22_9MICO</name>
<evidence type="ECO:0000256" key="4">
    <source>
        <dbReference type="ARBA" id="ARBA00022746"/>
    </source>
</evidence>
<proteinExistence type="predicted"/>
<dbReference type="GO" id="GO:0045436">
    <property type="term" value="F:lycopene beta cyclase activity"/>
    <property type="evidence" value="ECO:0007669"/>
    <property type="project" value="UniProtKB-ARBA"/>
</dbReference>
<accession>A0A3P3VY22</accession>
<evidence type="ECO:0000256" key="7">
    <source>
        <dbReference type="ARBA" id="ARBA00023235"/>
    </source>
</evidence>
<dbReference type="InterPro" id="IPR017825">
    <property type="entry name" value="Lycopene_cyclase_dom"/>
</dbReference>
<comment type="caution">
    <text evidence="10">The sequence shown here is derived from an EMBL/GenBank/DDBJ whole genome shotgun (WGS) entry which is preliminary data.</text>
</comment>
<evidence type="ECO:0000256" key="2">
    <source>
        <dbReference type="ARBA" id="ARBA00004829"/>
    </source>
</evidence>
<keyword evidence="7" id="KW-0413">Isomerase</keyword>
<dbReference type="GO" id="GO:0016872">
    <property type="term" value="F:intramolecular lyase activity"/>
    <property type="evidence" value="ECO:0007669"/>
    <property type="project" value="InterPro"/>
</dbReference>
<comment type="pathway">
    <text evidence="2">Carotenoid biosynthesis.</text>
</comment>
<feature type="domain" description="Lycopene cyclase" evidence="9">
    <location>
        <begin position="12"/>
        <end position="99"/>
    </location>
</feature>
<evidence type="ECO:0000256" key="3">
    <source>
        <dbReference type="ARBA" id="ARBA00022692"/>
    </source>
</evidence>
<evidence type="ECO:0000313" key="10">
    <source>
        <dbReference type="EMBL" id="RRJ85573.1"/>
    </source>
</evidence>
<organism evidence="10 11">
    <name type="scientific">Gulosibacter macacae</name>
    <dbReference type="NCBI Taxonomy" id="2488791"/>
    <lineage>
        <taxon>Bacteria</taxon>
        <taxon>Bacillati</taxon>
        <taxon>Actinomycetota</taxon>
        <taxon>Actinomycetes</taxon>
        <taxon>Micrococcales</taxon>
        <taxon>Microbacteriaceae</taxon>
        <taxon>Gulosibacter</taxon>
    </lineage>
</organism>
<keyword evidence="4" id="KW-0125">Carotenoid biosynthesis</keyword>
<feature type="transmembrane region" description="Helical" evidence="8">
    <location>
        <begin position="42"/>
        <end position="65"/>
    </location>
</feature>
<feature type="transmembrane region" description="Helical" evidence="8">
    <location>
        <begin position="85"/>
        <end position="109"/>
    </location>
</feature>
<keyword evidence="5 8" id="KW-1133">Transmembrane helix</keyword>